<comment type="caution">
    <text evidence="12">The sequence shown here is derived from an EMBL/GenBank/DDBJ whole genome shotgun (WGS) entry which is preliminary data.</text>
</comment>
<dbReference type="EMBL" id="DQVE01000006">
    <property type="protein sequence ID" value="HIP97871.1"/>
    <property type="molecule type" value="Genomic_DNA"/>
</dbReference>
<evidence type="ECO:0000256" key="1">
    <source>
        <dbReference type="ARBA" id="ARBA00001946"/>
    </source>
</evidence>
<dbReference type="GO" id="GO:0009328">
    <property type="term" value="C:phenylalanine-tRNA ligase complex"/>
    <property type="evidence" value="ECO:0007669"/>
    <property type="project" value="TreeGrafter"/>
</dbReference>
<keyword evidence="8" id="KW-0648">Protein biosynthesis</keyword>
<dbReference type="CDD" id="cd00769">
    <property type="entry name" value="PheRS_beta_core"/>
    <property type="match status" value="1"/>
</dbReference>
<dbReference type="PROSITE" id="PS51483">
    <property type="entry name" value="B5"/>
    <property type="match status" value="1"/>
</dbReference>
<dbReference type="InterPro" id="IPR041616">
    <property type="entry name" value="PheRS_beta_core"/>
</dbReference>
<dbReference type="GO" id="GO:0006432">
    <property type="term" value="P:phenylalanyl-tRNA aminoacylation"/>
    <property type="evidence" value="ECO:0007669"/>
    <property type="project" value="InterPro"/>
</dbReference>
<dbReference type="InterPro" id="IPR036690">
    <property type="entry name" value="Fdx_antiC-bd_sf"/>
</dbReference>
<dbReference type="Gene3D" id="3.30.930.10">
    <property type="entry name" value="Bira Bifunctional Protein, Domain 2"/>
    <property type="match status" value="1"/>
</dbReference>
<dbReference type="SMART" id="SM00874">
    <property type="entry name" value="B5"/>
    <property type="match status" value="1"/>
</dbReference>
<feature type="domain" description="B5" evidence="11">
    <location>
        <begin position="1"/>
        <end position="62"/>
    </location>
</feature>
<dbReference type="AlphaFoldDB" id="A0A9D1CF01"/>
<evidence type="ECO:0000256" key="6">
    <source>
        <dbReference type="ARBA" id="ARBA00022840"/>
    </source>
</evidence>
<feature type="domain" description="FDX-ACB" evidence="10">
    <location>
        <begin position="274"/>
        <end position="367"/>
    </location>
</feature>
<dbReference type="PANTHER" id="PTHR10947">
    <property type="entry name" value="PHENYLALANYL-TRNA SYNTHETASE BETA CHAIN AND LEUCINE-RICH REPEAT-CONTAINING PROTEIN 47"/>
    <property type="match status" value="1"/>
</dbReference>
<evidence type="ECO:0000256" key="8">
    <source>
        <dbReference type="ARBA" id="ARBA00022917"/>
    </source>
</evidence>
<dbReference type="InterPro" id="IPR005147">
    <property type="entry name" value="tRNA_synthase_B5-dom"/>
</dbReference>
<dbReference type="PROSITE" id="PS51447">
    <property type="entry name" value="FDX_ACB"/>
    <property type="match status" value="1"/>
</dbReference>
<comment type="cofactor">
    <cofactor evidence="1">
        <name>Mg(2+)</name>
        <dbReference type="ChEBI" id="CHEBI:18420"/>
    </cofactor>
</comment>
<dbReference type="EC" id="6.1.1.20" evidence="2"/>
<dbReference type="InterPro" id="IPR005121">
    <property type="entry name" value="Fdx_antiC-bd"/>
</dbReference>
<evidence type="ECO:0000256" key="3">
    <source>
        <dbReference type="ARBA" id="ARBA00022598"/>
    </source>
</evidence>
<dbReference type="SUPFAM" id="SSF54991">
    <property type="entry name" value="Anticodon-binding domain of PheRS"/>
    <property type="match status" value="1"/>
</dbReference>
<dbReference type="Pfam" id="PF03484">
    <property type="entry name" value="B5"/>
    <property type="match status" value="1"/>
</dbReference>
<dbReference type="Pfam" id="PF17759">
    <property type="entry name" value="tRNA_synthFbeta"/>
    <property type="match status" value="1"/>
</dbReference>
<proteinExistence type="predicted"/>
<evidence type="ECO:0000259" key="10">
    <source>
        <dbReference type="PROSITE" id="PS51447"/>
    </source>
</evidence>
<dbReference type="SUPFAM" id="SSF55681">
    <property type="entry name" value="Class II aaRS and biotin synthetases"/>
    <property type="match status" value="1"/>
</dbReference>
<dbReference type="PANTHER" id="PTHR10947:SF0">
    <property type="entry name" value="PHENYLALANINE--TRNA LIGASE BETA SUBUNIT"/>
    <property type="match status" value="1"/>
</dbReference>
<evidence type="ECO:0000313" key="12">
    <source>
        <dbReference type="EMBL" id="HIP97871.1"/>
    </source>
</evidence>
<evidence type="ECO:0000256" key="7">
    <source>
        <dbReference type="ARBA" id="ARBA00022842"/>
    </source>
</evidence>
<keyword evidence="7" id="KW-0460">Magnesium</keyword>
<dbReference type="GO" id="GO:0000287">
    <property type="term" value="F:magnesium ion binding"/>
    <property type="evidence" value="ECO:0007669"/>
    <property type="project" value="InterPro"/>
</dbReference>
<gene>
    <name evidence="12" type="ORF">EYH37_00670</name>
</gene>
<dbReference type="Gene3D" id="3.30.70.380">
    <property type="entry name" value="Ferrodoxin-fold anticodon-binding domain"/>
    <property type="match status" value="1"/>
</dbReference>
<dbReference type="Gene3D" id="3.30.56.10">
    <property type="match status" value="1"/>
</dbReference>
<dbReference type="Proteomes" id="UP000606463">
    <property type="component" value="Unassembled WGS sequence"/>
</dbReference>
<keyword evidence="9" id="KW-0030">Aminoacyl-tRNA synthetase</keyword>
<organism evidence="12 13">
    <name type="scientific">Aquifex aeolicus</name>
    <dbReference type="NCBI Taxonomy" id="63363"/>
    <lineage>
        <taxon>Bacteria</taxon>
        <taxon>Pseudomonadati</taxon>
        <taxon>Aquificota</taxon>
        <taxon>Aquificia</taxon>
        <taxon>Aquificales</taxon>
        <taxon>Aquificaceae</taxon>
        <taxon>Aquifex</taxon>
    </lineage>
</organism>
<keyword evidence="6" id="KW-0067">ATP-binding</keyword>
<evidence type="ECO:0000259" key="11">
    <source>
        <dbReference type="PROSITE" id="PS51483"/>
    </source>
</evidence>
<dbReference type="InterPro" id="IPR009061">
    <property type="entry name" value="DNA-bd_dom_put_sf"/>
</dbReference>
<evidence type="ECO:0000256" key="2">
    <source>
        <dbReference type="ARBA" id="ARBA00012814"/>
    </source>
</evidence>
<accession>A0A9D1CF01</accession>
<evidence type="ECO:0000313" key="13">
    <source>
        <dbReference type="Proteomes" id="UP000606463"/>
    </source>
</evidence>
<reference evidence="12" key="1">
    <citation type="journal article" date="2020" name="ISME J.">
        <title>Gammaproteobacteria mediating utilization of methyl-, sulfur- and petroleum organic compounds in deep ocean hydrothermal plumes.</title>
        <authorList>
            <person name="Zhou Z."/>
            <person name="Liu Y."/>
            <person name="Pan J."/>
            <person name="Cron B.R."/>
            <person name="Toner B.M."/>
            <person name="Anantharaman K."/>
            <person name="Breier J.A."/>
            <person name="Dick G.J."/>
            <person name="Li M."/>
        </authorList>
    </citation>
    <scope>NUCLEOTIDE SEQUENCE</scope>
    <source>
        <strain evidence="12">SZUA-1501</strain>
    </source>
</reference>
<keyword evidence="3" id="KW-0436">Ligase</keyword>
<name>A0A9D1CF01_AQUAO</name>
<sequence>MSSNSKLVIPYGELLEFLKKEDTGGELVFETLVPAFRSFDIQRDVDLIEEILRIYGYTEVAEKRPSLPLNTEIAKPFEEKIRNLLTARGLTEVITFPWLEKSLLEVFRIDSQWEIVNPLNEEQRFLRTSLVPSLVKVLKFNQNNFNRDVAIFELGKVYYRKGEIPTLGLLAVGRLTNHFGNNLEWNFLTFKGIIQTLLEKLGVQEFKVEPEKREYMHPYLCAGIKVGDTYLGYFGKLHPEVVQKLELSSIPFVAEIDLEKLKKVSKKPLYRAISKFPPVRRDFAFVFEESKGRTEEILETAKEVFGNLLESVYVFDIYRGERIGEGKISVAVRVILRHPEKSLSDEEVNRLSDKFVGKMAGKGFSLRS</sequence>
<evidence type="ECO:0000256" key="9">
    <source>
        <dbReference type="ARBA" id="ARBA00023146"/>
    </source>
</evidence>
<dbReference type="SMART" id="SM00896">
    <property type="entry name" value="FDX-ACB"/>
    <property type="match status" value="1"/>
</dbReference>
<dbReference type="GO" id="GO:0004826">
    <property type="term" value="F:phenylalanine-tRNA ligase activity"/>
    <property type="evidence" value="ECO:0007669"/>
    <property type="project" value="UniProtKB-EC"/>
</dbReference>
<dbReference type="InterPro" id="IPR045060">
    <property type="entry name" value="Phe-tRNA-ligase_IIc_bsu"/>
</dbReference>
<dbReference type="InterPro" id="IPR045864">
    <property type="entry name" value="aa-tRNA-synth_II/BPL/LPL"/>
</dbReference>
<dbReference type="GO" id="GO:0005524">
    <property type="term" value="F:ATP binding"/>
    <property type="evidence" value="ECO:0007669"/>
    <property type="project" value="UniProtKB-KW"/>
</dbReference>
<keyword evidence="4" id="KW-0479">Metal-binding</keyword>
<evidence type="ECO:0000256" key="4">
    <source>
        <dbReference type="ARBA" id="ARBA00022723"/>
    </source>
</evidence>
<dbReference type="GO" id="GO:0003723">
    <property type="term" value="F:RNA binding"/>
    <property type="evidence" value="ECO:0007669"/>
    <property type="project" value="InterPro"/>
</dbReference>
<protein>
    <recommendedName>
        <fullName evidence="2">phenylalanine--tRNA ligase</fullName>
        <ecNumber evidence="2">6.1.1.20</ecNumber>
    </recommendedName>
</protein>
<evidence type="ECO:0000256" key="5">
    <source>
        <dbReference type="ARBA" id="ARBA00022741"/>
    </source>
</evidence>
<dbReference type="Pfam" id="PF03147">
    <property type="entry name" value="FDX-ACB"/>
    <property type="match status" value="1"/>
</dbReference>
<keyword evidence="5" id="KW-0547">Nucleotide-binding</keyword>
<dbReference type="SUPFAM" id="SSF46955">
    <property type="entry name" value="Putative DNA-binding domain"/>
    <property type="match status" value="1"/>
</dbReference>